<dbReference type="Proteomes" id="UP001164909">
    <property type="component" value="Chromosome"/>
</dbReference>
<name>A0ABY7BSB9_9FIRM</name>
<dbReference type="Pfam" id="PF22692">
    <property type="entry name" value="LlgE_F_G_D1"/>
    <property type="match status" value="1"/>
</dbReference>
<dbReference type="SUPFAM" id="SSF117143">
    <property type="entry name" value="Flagellar hook protein flgE"/>
    <property type="match status" value="1"/>
</dbReference>
<feature type="domain" description="Flagellar hook protein FlgE/F/G-like D1" evidence="5">
    <location>
        <begin position="95"/>
        <end position="164"/>
    </location>
</feature>
<accession>A0ABY7BSB9</accession>
<dbReference type="InterPro" id="IPR001444">
    <property type="entry name" value="Flag_bb_rod_N"/>
</dbReference>
<dbReference type="Pfam" id="PF06429">
    <property type="entry name" value="Flg_bbr_C"/>
    <property type="match status" value="1"/>
</dbReference>
<dbReference type="RefSeq" id="WP_045168424.1">
    <property type="nucleotide sequence ID" value="NZ_CP113865.1"/>
</dbReference>
<dbReference type="InterPro" id="IPR019776">
    <property type="entry name" value="Flagellar_basal_body_rod_CS"/>
</dbReference>
<dbReference type="EMBL" id="CP113865">
    <property type="protein sequence ID" value="WAM34081.1"/>
    <property type="molecule type" value="Genomic_DNA"/>
</dbReference>
<keyword evidence="7" id="KW-1185">Reference proteome</keyword>
<evidence type="ECO:0000259" key="3">
    <source>
        <dbReference type="Pfam" id="PF00460"/>
    </source>
</evidence>
<evidence type="ECO:0000256" key="2">
    <source>
        <dbReference type="RuleBase" id="RU362116"/>
    </source>
</evidence>
<keyword evidence="2" id="KW-0975">Bacterial flagellum</keyword>
<comment type="subcellular location">
    <subcellularLocation>
        <location evidence="2">Bacterial flagellum basal body</location>
    </subcellularLocation>
</comment>
<organism evidence="6 7">
    <name type="scientific">Caldicellulosiruptor morganii</name>
    <dbReference type="NCBI Taxonomy" id="1387555"/>
    <lineage>
        <taxon>Bacteria</taxon>
        <taxon>Bacillati</taxon>
        <taxon>Bacillota</taxon>
        <taxon>Bacillota incertae sedis</taxon>
        <taxon>Caldicellulosiruptorales</taxon>
        <taxon>Caldicellulosiruptoraceae</taxon>
        <taxon>Caldicellulosiruptor</taxon>
    </lineage>
</organism>
<keyword evidence="6" id="KW-0282">Flagellum</keyword>
<evidence type="ECO:0000259" key="5">
    <source>
        <dbReference type="Pfam" id="PF22692"/>
    </source>
</evidence>
<dbReference type="PANTHER" id="PTHR30435:SF19">
    <property type="entry name" value="FLAGELLAR BASAL-BODY ROD PROTEIN FLGG"/>
    <property type="match status" value="1"/>
</dbReference>
<keyword evidence="6" id="KW-0969">Cilium</keyword>
<gene>
    <name evidence="6" type="ORF">OTK00_000238</name>
</gene>
<reference evidence="6" key="1">
    <citation type="submission" date="2022-12" db="EMBL/GenBank/DDBJ databases">
        <authorList>
            <person name="Bing R.G."/>
            <person name="Willard D.J."/>
            <person name="Manesh M.J.H."/>
            <person name="Laemthong T."/>
            <person name="Crosby J.R."/>
            <person name="Kelly R.M."/>
        </authorList>
    </citation>
    <scope>NUCLEOTIDE SEQUENCE</scope>
    <source>
        <strain evidence="6">DSM 8990</strain>
    </source>
</reference>
<dbReference type="InterPro" id="IPR020013">
    <property type="entry name" value="Flagellar_FlgE/F/G"/>
</dbReference>
<feature type="domain" description="Flagellar basal body rod protein N-terminal" evidence="3">
    <location>
        <begin position="5"/>
        <end position="35"/>
    </location>
</feature>
<feature type="domain" description="Flagellar basal-body/hook protein C-terminal" evidence="4">
    <location>
        <begin position="209"/>
        <end position="252"/>
    </location>
</feature>
<proteinExistence type="inferred from homology"/>
<comment type="similarity">
    <text evidence="1 2">Belongs to the flagella basal body rod proteins family.</text>
</comment>
<dbReference type="Pfam" id="PF00460">
    <property type="entry name" value="Flg_bb_rod"/>
    <property type="match status" value="1"/>
</dbReference>
<sequence>MIRGIYTSASGMILNQKLMDLTANNVANISTTGYKRDIAQVESFRKMMAYRIFDRFSNSIDNAIGYMSLGADVSRIVSDFSQGLYIKTDEPLNLAIRGSGFFTVEKVDSLTGQAQVYYTRNGAFTVNSNRELVTLDGFRVLGENGPVVLQSQGQIRIDEQGNVYQEGRLVDRLRLVDFQDKSLLRKVGDNLFEVDAQNQQIAFSGRVLQGYLEGSNVNSVQEMVNMINALRAYEANQKAFITQDETLQKAVNEIAKK</sequence>
<dbReference type="PANTHER" id="PTHR30435">
    <property type="entry name" value="FLAGELLAR PROTEIN"/>
    <property type="match status" value="1"/>
</dbReference>
<protein>
    <submittedName>
        <fullName evidence="6">Flagellar hook-basal body protein</fullName>
    </submittedName>
</protein>
<dbReference type="NCBIfam" id="TIGR03506">
    <property type="entry name" value="FlgEFG_subfam"/>
    <property type="match status" value="2"/>
</dbReference>
<evidence type="ECO:0000256" key="1">
    <source>
        <dbReference type="ARBA" id="ARBA00009677"/>
    </source>
</evidence>
<dbReference type="InterPro" id="IPR010930">
    <property type="entry name" value="Flg_bb/hook_C_dom"/>
</dbReference>
<evidence type="ECO:0000259" key="4">
    <source>
        <dbReference type="Pfam" id="PF06429"/>
    </source>
</evidence>
<dbReference type="InterPro" id="IPR037925">
    <property type="entry name" value="FlgE/F/G-like"/>
</dbReference>
<dbReference type="PROSITE" id="PS00588">
    <property type="entry name" value="FLAGELLA_BB_ROD"/>
    <property type="match status" value="1"/>
</dbReference>
<evidence type="ECO:0000313" key="7">
    <source>
        <dbReference type="Proteomes" id="UP001164909"/>
    </source>
</evidence>
<keyword evidence="6" id="KW-0966">Cell projection</keyword>
<dbReference type="InterPro" id="IPR053967">
    <property type="entry name" value="LlgE_F_G-like_D1"/>
</dbReference>
<evidence type="ECO:0000313" key="6">
    <source>
        <dbReference type="EMBL" id="WAM34081.1"/>
    </source>
</evidence>